<feature type="region of interest" description="Disordered" evidence="1">
    <location>
        <begin position="1"/>
        <end position="93"/>
    </location>
</feature>
<keyword evidence="2" id="KW-1133">Transmembrane helix</keyword>
<feature type="compositionally biased region" description="Basic and acidic residues" evidence="1">
    <location>
        <begin position="30"/>
        <end position="44"/>
    </location>
</feature>
<keyword evidence="2" id="KW-0812">Transmembrane</keyword>
<evidence type="ECO:0000256" key="1">
    <source>
        <dbReference type="SAM" id="MobiDB-lite"/>
    </source>
</evidence>
<evidence type="ECO:0000313" key="3">
    <source>
        <dbReference type="EMBL" id="VEI16819.1"/>
    </source>
</evidence>
<dbReference type="AlphaFoldDB" id="A0A448PM34"/>
<feature type="transmembrane region" description="Helical" evidence="2">
    <location>
        <begin position="97"/>
        <end position="119"/>
    </location>
</feature>
<accession>A0A448PM34</accession>
<keyword evidence="2" id="KW-0472">Membrane</keyword>
<feature type="compositionally biased region" description="Basic and acidic residues" evidence="1">
    <location>
        <begin position="1"/>
        <end position="15"/>
    </location>
</feature>
<dbReference type="Proteomes" id="UP000268658">
    <property type="component" value="Chromosome"/>
</dbReference>
<evidence type="ECO:0000256" key="2">
    <source>
        <dbReference type="SAM" id="Phobius"/>
    </source>
</evidence>
<organism evidence="3 4">
    <name type="scientific">Actinomyces viscosus</name>
    <dbReference type="NCBI Taxonomy" id="1656"/>
    <lineage>
        <taxon>Bacteria</taxon>
        <taxon>Bacillati</taxon>
        <taxon>Actinomycetota</taxon>
        <taxon>Actinomycetes</taxon>
        <taxon>Actinomycetales</taxon>
        <taxon>Actinomycetaceae</taxon>
        <taxon>Actinomyces</taxon>
    </lineage>
</organism>
<reference evidence="3 4" key="1">
    <citation type="submission" date="2018-12" db="EMBL/GenBank/DDBJ databases">
        <authorList>
            <consortium name="Pathogen Informatics"/>
        </authorList>
    </citation>
    <scope>NUCLEOTIDE SEQUENCE [LARGE SCALE GENOMIC DNA]</scope>
    <source>
        <strain evidence="3 4">NCTC10951</strain>
    </source>
</reference>
<sequence length="414" mass="43190">MPDERTEPDQDHHSVPSDQGNSASAGEAGDGSRWKAELGDDHTTDTCPRSESSHEQEGGNQESLADEPKFQSSTISDAQASPTEEPSKLPRKSPDRLFRGCLVVIIAVIVGMVGIWMAFVRIDASLHPQAGPADRAHARRIAQAAADHLSHSPLVTSTPSASSEASTPSDISARVTISLKDGTTAQQAADLLASTHEAALHTRGGVQKITLTVSMSWTLEDTSIAADFDASRATTDIVSSTTRALTPVGEAKTIRRGGSSALEIDYGEVGAPPTSLTSPSGSRTRKLFTMADWQVTSTSNEDGQFAAPPIEQVITASSQTSATGSIELEATPGSMSVTGVATDDGGLTADAAAPVVHAVADCHAAGLSELNLNTTASYDDPWRTLVCKGGTWAPKDDGRIGQQEADILQKAAQL</sequence>
<protein>
    <submittedName>
        <fullName evidence="3">Uncharacterized protein</fullName>
    </submittedName>
</protein>
<dbReference type="KEGG" id="avc:NCTC10951_01876"/>
<dbReference type="EMBL" id="LR134477">
    <property type="protein sequence ID" value="VEI16819.1"/>
    <property type="molecule type" value="Genomic_DNA"/>
</dbReference>
<feature type="region of interest" description="Disordered" evidence="1">
    <location>
        <begin position="150"/>
        <end position="170"/>
    </location>
</feature>
<feature type="compositionally biased region" description="Low complexity" evidence="1">
    <location>
        <begin position="156"/>
        <end position="170"/>
    </location>
</feature>
<gene>
    <name evidence="3" type="ORF">NCTC10951_01876</name>
</gene>
<proteinExistence type="predicted"/>
<evidence type="ECO:0000313" key="4">
    <source>
        <dbReference type="Proteomes" id="UP000268658"/>
    </source>
</evidence>
<name>A0A448PM34_ACTVI</name>
<feature type="compositionally biased region" description="Polar residues" evidence="1">
    <location>
        <begin position="70"/>
        <end position="84"/>
    </location>
</feature>